<feature type="domain" description="Bacterial repeat" evidence="6">
    <location>
        <begin position="699"/>
        <end position="768"/>
    </location>
</feature>
<dbReference type="InterPro" id="IPR000033">
    <property type="entry name" value="LDLR_classB_rpt"/>
</dbReference>
<protein>
    <recommendedName>
        <fullName evidence="9">Secretion system C-terminal sorting domain-containing protein</fullName>
    </recommendedName>
</protein>
<dbReference type="GO" id="GO:0035591">
    <property type="term" value="F:signaling adaptor activity"/>
    <property type="evidence" value="ECO:0007669"/>
    <property type="project" value="TreeGrafter"/>
</dbReference>
<dbReference type="AlphaFoldDB" id="A0A2H1EAD3"/>
<dbReference type="Gene3D" id="2.60.120.260">
    <property type="entry name" value="Galactose-binding domain-like"/>
    <property type="match status" value="1"/>
</dbReference>
<dbReference type="STRING" id="1349785.GCA_000509405_02880"/>
<dbReference type="OrthoDB" id="1191417at2"/>
<dbReference type="InterPro" id="IPR044060">
    <property type="entry name" value="Bacterial_rp_domain"/>
</dbReference>
<organism evidence="7 8">
    <name type="scientific">Tenacibaculum maritimum NCIMB 2154</name>
    <dbReference type="NCBI Taxonomy" id="1349785"/>
    <lineage>
        <taxon>Bacteria</taxon>
        <taxon>Pseudomonadati</taxon>
        <taxon>Bacteroidota</taxon>
        <taxon>Flavobacteriia</taxon>
        <taxon>Flavobacteriales</taxon>
        <taxon>Flavobacteriaceae</taxon>
        <taxon>Tenacibaculum</taxon>
    </lineage>
</organism>
<evidence type="ECO:0000256" key="1">
    <source>
        <dbReference type="ARBA" id="ARBA00022614"/>
    </source>
</evidence>
<dbReference type="InterPro" id="IPR026444">
    <property type="entry name" value="Secre_tail"/>
</dbReference>
<dbReference type="SUPFAM" id="SSF52058">
    <property type="entry name" value="L domain-like"/>
    <property type="match status" value="2"/>
</dbReference>
<dbReference type="InterPro" id="IPR008979">
    <property type="entry name" value="Galactose-bd-like_sf"/>
</dbReference>
<feature type="chain" id="PRO_5013769511" description="Secretion system C-terminal sorting domain-containing protein" evidence="4">
    <location>
        <begin position="22"/>
        <end position="1252"/>
    </location>
</feature>
<evidence type="ECO:0000256" key="2">
    <source>
        <dbReference type="ARBA" id="ARBA00022729"/>
    </source>
</evidence>
<dbReference type="InterPro" id="IPR011042">
    <property type="entry name" value="6-blade_b-propeller_TolB-like"/>
</dbReference>
<proteinExistence type="predicted"/>
<dbReference type="Pfam" id="PF18962">
    <property type="entry name" value="Por_Secre_tail"/>
    <property type="match status" value="1"/>
</dbReference>
<evidence type="ECO:0000259" key="5">
    <source>
        <dbReference type="Pfam" id="PF18962"/>
    </source>
</evidence>
<dbReference type="Gene3D" id="2.40.10.500">
    <property type="match status" value="1"/>
</dbReference>
<dbReference type="InterPro" id="IPR032675">
    <property type="entry name" value="LRR_dom_sf"/>
</dbReference>
<feature type="domain" description="Bacterial repeat" evidence="6">
    <location>
        <begin position="771"/>
        <end position="841"/>
    </location>
</feature>
<dbReference type="GeneID" id="47723425"/>
<dbReference type="InterPro" id="IPR052574">
    <property type="entry name" value="CDIRP"/>
</dbReference>
<evidence type="ECO:0000313" key="8">
    <source>
        <dbReference type="Proteomes" id="UP000231564"/>
    </source>
</evidence>
<dbReference type="RefSeq" id="WP_100211346.1">
    <property type="nucleotide sequence ID" value="NZ_CP138495.1"/>
</dbReference>
<accession>A0A2H1EAD3</accession>
<dbReference type="Gene3D" id="3.80.10.10">
    <property type="entry name" value="Ribonuclease Inhibitor"/>
    <property type="match status" value="2"/>
</dbReference>
<evidence type="ECO:0000259" key="6">
    <source>
        <dbReference type="Pfam" id="PF18998"/>
    </source>
</evidence>
<dbReference type="SUPFAM" id="SSF49785">
    <property type="entry name" value="Galactose-binding domain-like"/>
    <property type="match status" value="1"/>
</dbReference>
<evidence type="ECO:0008006" key="9">
    <source>
        <dbReference type="Google" id="ProtNLM"/>
    </source>
</evidence>
<feature type="domain" description="Secretion system C-terminal sorting" evidence="5">
    <location>
        <begin position="1185"/>
        <end position="1250"/>
    </location>
</feature>
<gene>
    <name evidence="7" type="ORF">MARIT_1925</name>
</gene>
<keyword evidence="3" id="KW-0677">Repeat</keyword>
<name>A0A2H1EAD3_9FLAO</name>
<dbReference type="NCBIfam" id="TIGR04183">
    <property type="entry name" value="Por_Secre_tail"/>
    <property type="match status" value="1"/>
</dbReference>
<dbReference type="PANTHER" id="PTHR47566">
    <property type="match status" value="1"/>
</dbReference>
<dbReference type="SMART" id="SM00135">
    <property type="entry name" value="LY"/>
    <property type="match status" value="3"/>
</dbReference>
<keyword evidence="1" id="KW-0433">Leucine-rich repeat</keyword>
<keyword evidence="2 4" id="KW-0732">Signal</keyword>
<sequence>MKKKYLSLLFFAFAIAINGQTNLITDGGFENWSTTTTLSDWTTENNISQNSSDFSEGNFSASLVVTTDNIQPKVRTKVPMSSGVEYTVSYTYKYVDANYGGTHPINLNISRTGSATTLSSNRFASNNNWNEVTKSFIPDQTGNYDLSISTATFNGESFQVLIDNVKVYDKSNHEIVVIPDANFKNALLNHTPTIDTNNDLEIQVSEAEAYTGSLNVSHKNINSLIGIEAFINITALSCDRNNLTSLEINNNIHLAYLGCRQNKIATIDLAKNIALKQLFISHNRLTNLNLSENINLTNVGCVGNNLTDLNLSKNSKLTELFCFFNKITRLDLSKNRFLTAVSCRENELNYLNVANGNNHLLNLLSAESNPLSCIQVDDVTNAENNANWIKDPHTNYSTNCVTFTPEIVNIPDPNFKKALVSDPAINANGDTEIQVSEAYDATQVSVSDQNINDLTGIEAFLNITFLDSSNNNLTTLDLSKNTKLTTVWISKNNLTHLDLSKNIHLTGLSIYENSLTNIDLSNNTSLTNFTCSNNQLTNLDISKNVKLADLGCGGNKLTHLDLTQNTNLRELNCGDNLFSTIDLSKNLLLKKLICGSSKLTSLDVSNNNQLEIFSCASSALTNLDLSKNTALTHISCHYNELTNLNIANNHNTKITQFNATNNPNLYCISVDDVTYSNNNWKTIDNHTSFSTDCSSVKKLTIHSEGGTVVTNPSSTNGLFTNDTEVILTASPDAFHEFTAWSGAYTSTENPLNITMDTDKKITANYKKIKHTVTIISTYGTVTKTPDASNNIYDDGTEITLTASPNSGYRHTGWTKGNTTHFSNSFTTKITEDVTIIANYTQTRTLTLNANNGIVTTDPTPNHGTNNNYDDGMIVILTATPNPGFQFDSWSGDVSGNQNPLDLTMDTDKNVTAKFVEVPSNVTITEFATGFDSSLEGIAIDHNNTVYVSEHNTGKIYRVNTDGTRTVFASTGFRANDIAFNENNKLFVAEPFNGKILEADSSGKLTQYVNAFGDSPYGVTFYNNSLYYVSENNSKVVKVDSNLTKTDVATQLFTPESTDFDSNGNMYITDRNDRKLIQISMNGTRTEVASGYPAIRGVVVVNDIVYFTTYSANTNKIVKYNSLTNTVSDYVTTNLQQPRNLEVDQLGNMYVTNQGNGSIIKIYDEDLKPQVTAGIDDESFSNSLNIFPNPATNNIQIHTNTPLSSIKVINLLGKEVLKTNSLNIDISTLPKGMYFLKIKGKNSTTATKKIIKQ</sequence>
<dbReference type="EMBL" id="LT634361">
    <property type="protein sequence ID" value="SFZ83172.1"/>
    <property type="molecule type" value="Genomic_DNA"/>
</dbReference>
<dbReference type="SUPFAM" id="SSF63829">
    <property type="entry name" value="Calcium-dependent phosphotriesterase"/>
    <property type="match status" value="1"/>
</dbReference>
<dbReference type="Proteomes" id="UP000231564">
    <property type="component" value="Chromosome MARIT"/>
</dbReference>
<dbReference type="Pfam" id="PF18998">
    <property type="entry name" value="Flg_new_2"/>
    <property type="match status" value="3"/>
</dbReference>
<feature type="domain" description="Bacterial repeat" evidence="6">
    <location>
        <begin position="844"/>
        <end position="916"/>
    </location>
</feature>
<dbReference type="PANTHER" id="PTHR47566:SF1">
    <property type="entry name" value="PROTEIN NUD1"/>
    <property type="match status" value="1"/>
</dbReference>
<dbReference type="KEGG" id="tmar:MARIT_1925"/>
<reference evidence="7 8" key="1">
    <citation type="submission" date="2016-11" db="EMBL/GenBank/DDBJ databases">
        <authorList>
            <person name="Jaros S."/>
            <person name="Januszkiewicz K."/>
            <person name="Wedrychowicz H."/>
        </authorList>
    </citation>
    <scope>NUCLEOTIDE SEQUENCE [LARGE SCALE GENOMIC DNA]</scope>
    <source>
        <strain evidence="7">NCIMB 2154T</strain>
    </source>
</reference>
<evidence type="ECO:0000313" key="7">
    <source>
        <dbReference type="EMBL" id="SFZ83172.1"/>
    </source>
</evidence>
<dbReference type="Gene3D" id="2.120.10.30">
    <property type="entry name" value="TolB, C-terminal domain"/>
    <property type="match status" value="1"/>
</dbReference>
<feature type="signal peptide" evidence="4">
    <location>
        <begin position="1"/>
        <end position="21"/>
    </location>
</feature>
<keyword evidence="8" id="KW-1185">Reference proteome</keyword>
<evidence type="ECO:0000256" key="3">
    <source>
        <dbReference type="ARBA" id="ARBA00022737"/>
    </source>
</evidence>
<evidence type="ECO:0000256" key="4">
    <source>
        <dbReference type="SAM" id="SignalP"/>
    </source>
</evidence>